<sequence>MAELEQILQKLLVPDNAVIKQATSELREAFKNPAVVPSLITVLTSSQNPQVRQYAAVLLRRRVVKQWTKLSPEIHQILKQSLLQVLIQEPIQLVRHSTGQIVSVIAKFELPAGQWPELLQFLNEYIRSKEPAQREMGMFVLSSVTETVGEQLKPQFPVLLTLFSSTLEDQGSKMVPFYTIRALMSMIESIGTDEVSYIRPLIPKVMTVVEALLEVDEDKACEAMEIFDELVESEVSIVTPHLVPLMEFCLKLAMNTKYTYNSRIKALSFISWLARIKPKSLIKNKLIMPTLAVVFPIMAAAPSEEELEEMDEELEDGAEASRPCAVASQVLDNLALHLPPETLIPPLMEFIQPAVGSANPYERKAALIALAVLAEGCADYLKNRYLEAALETVCRGLSDSQHIVQNAALFALGQFSEHLQPDISAYSEKILPILFEHLGRSTMNNKDQCPSATRTYYALETFCENLGEGILPYLPALLEKLLTVLSTSQNTHLKELAISGIGATASAAKENLVPYFPQIVELIKVYLTSTADGNLLQVQTIDTLGVLARTIGAQNFLPLAEECIQLGLNLLAQDRDPDLRRCTYGLFASISTILKTDMEKFLPDIMKHMVDSLQSTEGIVTHYAEEDDPSFLLEDEEVEDEELEDDEDITGYSVENSYLEEKEDTCNALGELAENTGIKFLPYLDEVSKEVLRLVQFPHTGVRKGAVTALGQFCVVFHKVLEESQTQDRTPLQRLVATTVNLYITVITKDKDRTVVMATLQALNEMLTNMKGAALVGEGHVDSIVAAVRAIFLQQTGCQEDEDESYDGDDDQQAEFDAMLIEYSGDCLPALANAIGGQAFAPYFAGFMPLLLKKIRKSLPTSDKSFAIGTISEVVLALGPATIPFVQHLYPVFVGALKDPDDEVRSNATYGLGLLVMNGGDVMVPYYQVLLEAFFSMSSSEQPGRVVDNVCGAVSRMIMAKRSAVPLDKVFPMIIQCLPLKEDFEENPTVYSCIIELFSDQHPQVMQHLGHILGIFAQVLPSPDLQEDVRAGLVNMTKSVRQQYPQDFETLLHSLPQDRAQILLTATQAPS</sequence>
<feature type="domain" description="Importin N-terminal" evidence="8">
    <location>
        <begin position="22"/>
        <end position="88"/>
    </location>
</feature>
<dbReference type="AlphaFoldDB" id="A0A6P8I6G0"/>
<dbReference type="Proteomes" id="UP000515163">
    <property type="component" value="Unplaced"/>
</dbReference>
<dbReference type="OrthoDB" id="7862313at2759"/>
<evidence type="ECO:0000313" key="10">
    <source>
        <dbReference type="RefSeq" id="XP_031560295.1"/>
    </source>
</evidence>
<evidence type="ECO:0000256" key="2">
    <source>
        <dbReference type="ARBA" id="ARBA00004496"/>
    </source>
</evidence>
<accession>A0A6P8I6G0</accession>
<dbReference type="GO" id="GO:0031267">
    <property type="term" value="F:small GTPase binding"/>
    <property type="evidence" value="ECO:0007669"/>
    <property type="project" value="InterPro"/>
</dbReference>
<dbReference type="InterPro" id="IPR011989">
    <property type="entry name" value="ARM-like"/>
</dbReference>
<organism evidence="9 10">
    <name type="scientific">Actinia tenebrosa</name>
    <name type="common">Australian red waratah sea anemone</name>
    <dbReference type="NCBI Taxonomy" id="6105"/>
    <lineage>
        <taxon>Eukaryota</taxon>
        <taxon>Metazoa</taxon>
        <taxon>Cnidaria</taxon>
        <taxon>Anthozoa</taxon>
        <taxon>Hexacorallia</taxon>
        <taxon>Actiniaria</taxon>
        <taxon>Actiniidae</taxon>
        <taxon>Actinia</taxon>
    </lineage>
</organism>
<evidence type="ECO:0000259" key="8">
    <source>
        <dbReference type="PROSITE" id="PS50166"/>
    </source>
</evidence>
<dbReference type="Pfam" id="PF13513">
    <property type="entry name" value="HEAT_EZ"/>
    <property type="match status" value="1"/>
</dbReference>
<dbReference type="SUPFAM" id="SSF48371">
    <property type="entry name" value="ARM repeat"/>
    <property type="match status" value="2"/>
</dbReference>
<evidence type="ECO:0000256" key="6">
    <source>
        <dbReference type="ARBA" id="ARBA00022927"/>
    </source>
</evidence>
<evidence type="ECO:0000256" key="5">
    <source>
        <dbReference type="ARBA" id="ARBA00022737"/>
    </source>
</evidence>
<evidence type="ECO:0000256" key="1">
    <source>
        <dbReference type="ARBA" id="ARBA00004123"/>
    </source>
</evidence>
<dbReference type="GO" id="GO:0006606">
    <property type="term" value="P:protein import into nucleus"/>
    <property type="evidence" value="ECO:0007669"/>
    <property type="project" value="InterPro"/>
</dbReference>
<dbReference type="RefSeq" id="XP_031560295.1">
    <property type="nucleotide sequence ID" value="XM_031704435.1"/>
</dbReference>
<comment type="subcellular location">
    <subcellularLocation>
        <location evidence="2">Cytoplasm</location>
    </subcellularLocation>
    <subcellularLocation>
        <location evidence="1">Nucleus</location>
    </subcellularLocation>
</comment>
<protein>
    <submittedName>
        <fullName evidence="10">Importin-4-like isoform X1</fullName>
    </submittedName>
</protein>
<evidence type="ECO:0000256" key="3">
    <source>
        <dbReference type="ARBA" id="ARBA00022448"/>
    </source>
</evidence>
<gene>
    <name evidence="10" type="primary">LOC116296419</name>
</gene>
<dbReference type="GO" id="GO:0005634">
    <property type="term" value="C:nucleus"/>
    <property type="evidence" value="ECO:0007669"/>
    <property type="project" value="UniProtKB-SubCell"/>
</dbReference>
<proteinExistence type="predicted"/>
<keyword evidence="6" id="KW-0653">Protein transport</keyword>
<dbReference type="InterPro" id="IPR040122">
    <property type="entry name" value="Importin_beta"/>
</dbReference>
<name>A0A6P8I6G0_ACTTE</name>
<dbReference type="FunCoup" id="A0A6P8I6G0">
    <property type="interactions" value="1934"/>
</dbReference>
<dbReference type="GeneID" id="116296419"/>
<dbReference type="Pfam" id="PF25780">
    <property type="entry name" value="TPR_IPO5"/>
    <property type="match status" value="1"/>
</dbReference>
<keyword evidence="7" id="KW-0539">Nucleus</keyword>
<dbReference type="InterPro" id="IPR016024">
    <property type="entry name" value="ARM-type_fold"/>
</dbReference>
<keyword evidence="3" id="KW-0813">Transport</keyword>
<dbReference type="InterPro" id="IPR001494">
    <property type="entry name" value="Importin-beta_N"/>
</dbReference>
<evidence type="ECO:0000256" key="4">
    <source>
        <dbReference type="ARBA" id="ARBA00022490"/>
    </source>
</evidence>
<dbReference type="PROSITE" id="PS50166">
    <property type="entry name" value="IMPORTIN_B_NT"/>
    <property type="match status" value="1"/>
</dbReference>
<keyword evidence="4" id="KW-0963">Cytoplasm</keyword>
<dbReference type="SMART" id="SM00913">
    <property type="entry name" value="IBN_N"/>
    <property type="match status" value="1"/>
</dbReference>
<evidence type="ECO:0000256" key="7">
    <source>
        <dbReference type="ARBA" id="ARBA00023242"/>
    </source>
</evidence>
<dbReference type="Gene3D" id="1.25.10.10">
    <property type="entry name" value="Leucine-rich Repeat Variant"/>
    <property type="match status" value="1"/>
</dbReference>
<dbReference type="InterPro" id="IPR057672">
    <property type="entry name" value="TPR_IPO4/5"/>
</dbReference>
<dbReference type="GO" id="GO:0005737">
    <property type="term" value="C:cytoplasm"/>
    <property type="evidence" value="ECO:0007669"/>
    <property type="project" value="UniProtKB-SubCell"/>
</dbReference>
<dbReference type="KEGG" id="aten:116296419"/>
<dbReference type="PANTHER" id="PTHR10527">
    <property type="entry name" value="IMPORTIN BETA"/>
    <property type="match status" value="1"/>
</dbReference>
<reference evidence="10" key="1">
    <citation type="submission" date="2025-08" db="UniProtKB">
        <authorList>
            <consortium name="RefSeq"/>
        </authorList>
    </citation>
    <scope>IDENTIFICATION</scope>
    <source>
        <tissue evidence="10">Tentacle</tissue>
    </source>
</reference>
<dbReference type="InParanoid" id="A0A6P8I6G0"/>
<evidence type="ECO:0000313" key="9">
    <source>
        <dbReference type="Proteomes" id="UP000515163"/>
    </source>
</evidence>
<keyword evidence="5" id="KW-0677">Repeat</keyword>
<dbReference type="Pfam" id="PF03810">
    <property type="entry name" value="IBN_N"/>
    <property type="match status" value="1"/>
</dbReference>
<keyword evidence="9" id="KW-1185">Reference proteome</keyword>